<feature type="region of interest" description="Disordered" evidence="1">
    <location>
        <begin position="16"/>
        <end position="38"/>
    </location>
</feature>
<sequence>MNFHGLKSKEKRNTPFGEEFFSFGYPDPTDPRSPKERAEKMSGAGFHCFAPDWIGFGFSDKPQPGYGFSYTDRVAEEEFHKEFDKLLDMLNINSPFFLVIQGFLVGSYGLTWALRNSDKVSKIAILNSPLSVQSSLPSLFQKLRLINQDQCGFILTSSAGIPLFGEFTCQNAIMAERFIEAGSPYVSPSCFL</sequence>
<feature type="domain" description="AB hydrolase-1" evidence="2">
    <location>
        <begin position="43"/>
        <end position="140"/>
    </location>
</feature>
<evidence type="ECO:0000259" key="2">
    <source>
        <dbReference type="Pfam" id="PF00561"/>
    </source>
</evidence>
<dbReference type="PANTHER" id="PTHR43194">
    <property type="entry name" value="HYDROLASE ALPHA/BETA FOLD FAMILY"/>
    <property type="match status" value="1"/>
</dbReference>
<dbReference type="PANTHER" id="PTHR43194:SF2">
    <property type="entry name" value="PEROXISOMAL MEMBRANE PROTEIN LPX1"/>
    <property type="match status" value="1"/>
</dbReference>
<reference evidence="3 4" key="1">
    <citation type="journal article" date="2024" name="Plant Biotechnol. J.">
        <title>Dendrobium thyrsiflorum genome and its molecular insights into genes involved in important horticultural traits.</title>
        <authorList>
            <person name="Chen B."/>
            <person name="Wang J.Y."/>
            <person name="Zheng P.J."/>
            <person name="Li K.L."/>
            <person name="Liang Y.M."/>
            <person name="Chen X.F."/>
            <person name="Zhang C."/>
            <person name="Zhao X."/>
            <person name="He X."/>
            <person name="Zhang G.Q."/>
            <person name="Liu Z.J."/>
            <person name="Xu Q."/>
        </authorList>
    </citation>
    <scope>NUCLEOTIDE SEQUENCE [LARGE SCALE GENOMIC DNA]</scope>
    <source>
        <strain evidence="3">GZMU011</strain>
    </source>
</reference>
<keyword evidence="4" id="KW-1185">Reference proteome</keyword>
<accession>A0ABD0TUS9</accession>
<dbReference type="Proteomes" id="UP001552299">
    <property type="component" value="Unassembled WGS sequence"/>
</dbReference>
<dbReference type="EMBL" id="JANQDX010000020">
    <property type="protein sequence ID" value="KAL0903417.1"/>
    <property type="molecule type" value="Genomic_DNA"/>
</dbReference>
<gene>
    <name evidence="3" type="ORF">M5K25_027793</name>
</gene>
<dbReference type="InterPro" id="IPR050228">
    <property type="entry name" value="Carboxylesterase_BioH"/>
</dbReference>
<dbReference type="InterPro" id="IPR029058">
    <property type="entry name" value="AB_hydrolase_fold"/>
</dbReference>
<evidence type="ECO:0000313" key="3">
    <source>
        <dbReference type="EMBL" id="KAL0903417.1"/>
    </source>
</evidence>
<comment type="caution">
    <text evidence="3">The sequence shown here is derived from an EMBL/GenBank/DDBJ whole genome shotgun (WGS) entry which is preliminary data.</text>
</comment>
<dbReference type="Pfam" id="PF00561">
    <property type="entry name" value="Abhydrolase_1"/>
    <property type="match status" value="1"/>
</dbReference>
<dbReference type="Gene3D" id="3.40.50.1820">
    <property type="entry name" value="alpha/beta hydrolase"/>
    <property type="match status" value="1"/>
</dbReference>
<feature type="compositionally biased region" description="Basic and acidic residues" evidence="1">
    <location>
        <begin position="29"/>
        <end position="38"/>
    </location>
</feature>
<dbReference type="AlphaFoldDB" id="A0ABD0TUS9"/>
<dbReference type="SUPFAM" id="SSF53474">
    <property type="entry name" value="alpha/beta-Hydrolases"/>
    <property type="match status" value="1"/>
</dbReference>
<proteinExistence type="predicted"/>
<name>A0ABD0TUS9_DENTH</name>
<protein>
    <recommendedName>
        <fullName evidence="2">AB hydrolase-1 domain-containing protein</fullName>
    </recommendedName>
</protein>
<organism evidence="3 4">
    <name type="scientific">Dendrobium thyrsiflorum</name>
    <name type="common">Pinecone-like raceme dendrobium</name>
    <name type="synonym">Orchid</name>
    <dbReference type="NCBI Taxonomy" id="117978"/>
    <lineage>
        <taxon>Eukaryota</taxon>
        <taxon>Viridiplantae</taxon>
        <taxon>Streptophyta</taxon>
        <taxon>Embryophyta</taxon>
        <taxon>Tracheophyta</taxon>
        <taxon>Spermatophyta</taxon>
        <taxon>Magnoliopsida</taxon>
        <taxon>Liliopsida</taxon>
        <taxon>Asparagales</taxon>
        <taxon>Orchidaceae</taxon>
        <taxon>Epidendroideae</taxon>
        <taxon>Malaxideae</taxon>
        <taxon>Dendrobiinae</taxon>
        <taxon>Dendrobium</taxon>
    </lineage>
</organism>
<evidence type="ECO:0000313" key="4">
    <source>
        <dbReference type="Proteomes" id="UP001552299"/>
    </source>
</evidence>
<evidence type="ECO:0000256" key="1">
    <source>
        <dbReference type="SAM" id="MobiDB-lite"/>
    </source>
</evidence>
<dbReference type="InterPro" id="IPR000073">
    <property type="entry name" value="AB_hydrolase_1"/>
</dbReference>